<dbReference type="Gene3D" id="3.30.450.20">
    <property type="entry name" value="PAS domain"/>
    <property type="match status" value="5"/>
</dbReference>
<evidence type="ECO:0000313" key="10">
    <source>
        <dbReference type="EMBL" id="TDQ32993.1"/>
    </source>
</evidence>
<organism evidence="10 11">
    <name type="scientific">Zeaxanthinibacter enoshimensis</name>
    <dbReference type="NCBI Taxonomy" id="392009"/>
    <lineage>
        <taxon>Bacteria</taxon>
        <taxon>Pseudomonadati</taxon>
        <taxon>Bacteroidota</taxon>
        <taxon>Flavobacteriia</taxon>
        <taxon>Flavobacteriales</taxon>
        <taxon>Flavobacteriaceae</taxon>
        <taxon>Zeaxanthinibacter</taxon>
    </lineage>
</organism>
<reference evidence="10 11" key="1">
    <citation type="submission" date="2019-03" db="EMBL/GenBank/DDBJ databases">
        <title>Genomic Encyclopedia of Archaeal and Bacterial Type Strains, Phase II (KMG-II): from individual species to whole genera.</title>
        <authorList>
            <person name="Goeker M."/>
        </authorList>
    </citation>
    <scope>NUCLEOTIDE SEQUENCE [LARGE SCALE GENOMIC DNA]</scope>
    <source>
        <strain evidence="10 11">DSM 18435</strain>
    </source>
</reference>
<evidence type="ECO:0000313" key="11">
    <source>
        <dbReference type="Proteomes" id="UP000295468"/>
    </source>
</evidence>
<keyword evidence="6" id="KW-0175">Coiled coil</keyword>
<feature type="domain" description="PAS" evidence="8">
    <location>
        <begin position="559"/>
        <end position="629"/>
    </location>
</feature>
<dbReference type="InterPro" id="IPR003594">
    <property type="entry name" value="HATPase_dom"/>
</dbReference>
<feature type="domain" description="PAS" evidence="8">
    <location>
        <begin position="433"/>
        <end position="504"/>
    </location>
</feature>
<gene>
    <name evidence="10" type="ORF">CLV82_0831</name>
</gene>
<dbReference type="InterPro" id="IPR013655">
    <property type="entry name" value="PAS_fold_3"/>
</dbReference>
<dbReference type="InterPro" id="IPR004358">
    <property type="entry name" value="Sig_transdc_His_kin-like_C"/>
</dbReference>
<accession>A0A4R6TS56</accession>
<dbReference type="SMART" id="SM00387">
    <property type="entry name" value="HATPase_c"/>
    <property type="match status" value="1"/>
</dbReference>
<sequence>MTRSVESENYFGIHSLQGEMPELIKRKDWSATHLGAYHEWPAPLKSALSMIMENPLPMYIAWGEDFTQIYNDGFLPILGMDKHPKALGRSTRDNFKEIWDEIGPLLEKTRNGTPVKYTDAEFTLERNGKLEQTYFDFAYSPIRLENGEIGGVLATCIETTNRKVSQEALQESMLQFKFAIEASELGTYDYNPRTNRFTANHRLKKWFGLPPENEILLSDAIDAMVPEDRERVTTAIAEALQYESGGNYDIVYSLINPKNNTPRIVHAKGKVRFDENKVAYRFTGTLQDITERKAAERLLKIKENNLRLMILQAPVAIAIMRGKDFVIEIANNNALELWDKEEKEVLDRPVLEVMPELKKQGIDTLLTNVFETGERFCTSELPVVIDRNGVPTTKYINFSYEPLYDAFGNIDGIMAIGIDVTEQVLARHKVEANEEKLNLIINASELGFWELNFEDNIADCSERCYKIFGSENGTRLTHEQMKSQLHPEDRHIRDKAFDEAMTSGVFDYQARIILPNQKIRWIEMKGKVLFDEQQNPDKMLGTMRDITEERTLHQQLKEREERFRLLADSMPQFIWTSDPEGHLNYFNNSVYKYSGLSYEEIKKDGWIQIVHPEDRPENLRQWEHSIKTGTDFLYEHRFRSADGEYRWQLSRAIPQRDDEGRITRWVGTSTDIQEQKMFAYELEKQVLKRTAELKEKNEALEKMNQELKSFTFISSHDLQEPLRKIRIFAGLLQEREVKNMTPEGKNKFSRIIKSAARMQTLIEALLLYSRTNTGKKDFRKVHMTEVLREIREDLKEELENKSLVLQTGHLDEVNIIPFQFHQLLHNLLTNAMKFSRPDTIPVVHISTQLKTGRQFGLSALEPDTTYCHLRVEDNGIGFDQTYANKIFELFQRLHAKDQYEGTGMGLAIVKKIVENHNGHITADGVLGVGATFNIYIPA</sequence>
<protein>
    <recommendedName>
        <fullName evidence="2">histidine kinase</fullName>
        <ecNumber evidence="2">2.7.13.3</ecNumber>
    </recommendedName>
</protein>
<feature type="coiled-coil region" evidence="6">
    <location>
        <begin position="683"/>
        <end position="710"/>
    </location>
</feature>
<dbReference type="SMART" id="SM00388">
    <property type="entry name" value="HisKA"/>
    <property type="match status" value="1"/>
</dbReference>
<dbReference type="InterPro" id="IPR003661">
    <property type="entry name" value="HisK_dim/P_dom"/>
</dbReference>
<dbReference type="InterPro" id="IPR005467">
    <property type="entry name" value="His_kinase_dom"/>
</dbReference>
<dbReference type="NCBIfam" id="TIGR00229">
    <property type="entry name" value="sensory_box"/>
    <property type="match status" value="3"/>
</dbReference>
<evidence type="ECO:0000259" key="7">
    <source>
        <dbReference type="PROSITE" id="PS50109"/>
    </source>
</evidence>
<dbReference type="PANTHER" id="PTHR43304:SF1">
    <property type="entry name" value="PAC DOMAIN-CONTAINING PROTEIN"/>
    <property type="match status" value="1"/>
</dbReference>
<dbReference type="SMART" id="SM00086">
    <property type="entry name" value="PAC"/>
    <property type="match status" value="5"/>
</dbReference>
<keyword evidence="5" id="KW-0418">Kinase</keyword>
<feature type="domain" description="PAC" evidence="9">
    <location>
        <begin position="118"/>
        <end position="171"/>
    </location>
</feature>
<evidence type="ECO:0000256" key="3">
    <source>
        <dbReference type="ARBA" id="ARBA00022553"/>
    </source>
</evidence>
<evidence type="ECO:0000256" key="5">
    <source>
        <dbReference type="ARBA" id="ARBA00022777"/>
    </source>
</evidence>
<dbReference type="InterPro" id="IPR001610">
    <property type="entry name" value="PAC"/>
</dbReference>
<dbReference type="Gene3D" id="3.30.565.10">
    <property type="entry name" value="Histidine kinase-like ATPase, C-terminal domain"/>
    <property type="match status" value="1"/>
</dbReference>
<dbReference type="PROSITE" id="PS50112">
    <property type="entry name" value="PAS"/>
    <property type="match status" value="2"/>
</dbReference>
<dbReference type="InterPro" id="IPR052162">
    <property type="entry name" value="Sensor_kinase/Photoreceptor"/>
</dbReference>
<comment type="catalytic activity">
    <reaction evidence="1">
        <text>ATP + protein L-histidine = ADP + protein N-phospho-L-histidine.</text>
        <dbReference type="EC" id="2.7.13.3"/>
    </reaction>
</comment>
<dbReference type="InterPro" id="IPR000014">
    <property type="entry name" value="PAS"/>
</dbReference>
<dbReference type="Gene3D" id="2.10.70.100">
    <property type="match status" value="2"/>
</dbReference>
<dbReference type="PROSITE" id="PS50113">
    <property type="entry name" value="PAC"/>
    <property type="match status" value="5"/>
</dbReference>
<name>A0A4R6TS56_9FLAO</name>
<feature type="domain" description="PAC" evidence="9">
    <location>
        <begin position="632"/>
        <end position="684"/>
    </location>
</feature>
<evidence type="ECO:0000259" key="8">
    <source>
        <dbReference type="PROSITE" id="PS50112"/>
    </source>
</evidence>
<keyword evidence="3" id="KW-0597">Phosphoprotein</keyword>
<evidence type="ECO:0000259" key="9">
    <source>
        <dbReference type="PROSITE" id="PS50113"/>
    </source>
</evidence>
<feature type="domain" description="Histidine kinase" evidence="7">
    <location>
        <begin position="713"/>
        <end position="938"/>
    </location>
</feature>
<dbReference type="FunFam" id="3.30.450.20:FF:000099">
    <property type="entry name" value="Sensory box sensor histidine kinase"/>
    <property type="match status" value="1"/>
</dbReference>
<dbReference type="InterPro" id="IPR000700">
    <property type="entry name" value="PAS-assoc_C"/>
</dbReference>
<dbReference type="Pfam" id="PF08448">
    <property type="entry name" value="PAS_4"/>
    <property type="match status" value="1"/>
</dbReference>
<dbReference type="PRINTS" id="PR00344">
    <property type="entry name" value="BCTRLSENSOR"/>
</dbReference>
<dbReference type="SUPFAM" id="SSF55785">
    <property type="entry name" value="PYP-like sensor domain (PAS domain)"/>
    <property type="match status" value="4"/>
</dbReference>
<dbReference type="PROSITE" id="PS50109">
    <property type="entry name" value="HIS_KIN"/>
    <property type="match status" value="1"/>
</dbReference>
<dbReference type="Proteomes" id="UP000295468">
    <property type="component" value="Unassembled WGS sequence"/>
</dbReference>
<dbReference type="EMBL" id="SNYI01000001">
    <property type="protein sequence ID" value="TDQ32993.1"/>
    <property type="molecule type" value="Genomic_DNA"/>
</dbReference>
<dbReference type="PANTHER" id="PTHR43304">
    <property type="entry name" value="PHYTOCHROME-LIKE PROTEIN CPH1"/>
    <property type="match status" value="1"/>
</dbReference>
<dbReference type="InterPro" id="IPR036890">
    <property type="entry name" value="HATPase_C_sf"/>
</dbReference>
<dbReference type="GO" id="GO:0000155">
    <property type="term" value="F:phosphorelay sensor kinase activity"/>
    <property type="evidence" value="ECO:0007669"/>
    <property type="project" value="InterPro"/>
</dbReference>
<dbReference type="EC" id="2.7.13.3" evidence="2"/>
<dbReference type="InterPro" id="IPR035965">
    <property type="entry name" value="PAS-like_dom_sf"/>
</dbReference>
<dbReference type="AlphaFoldDB" id="A0A4R6TS56"/>
<dbReference type="CDD" id="cd00130">
    <property type="entry name" value="PAS"/>
    <property type="match status" value="2"/>
</dbReference>
<dbReference type="Pfam" id="PF02518">
    <property type="entry name" value="HATPase_c"/>
    <property type="match status" value="1"/>
</dbReference>
<evidence type="ECO:0000256" key="6">
    <source>
        <dbReference type="SAM" id="Coils"/>
    </source>
</evidence>
<evidence type="ECO:0000256" key="2">
    <source>
        <dbReference type="ARBA" id="ARBA00012438"/>
    </source>
</evidence>
<feature type="domain" description="PAC" evidence="9">
    <location>
        <begin position="248"/>
        <end position="301"/>
    </location>
</feature>
<feature type="domain" description="PAC" evidence="9">
    <location>
        <begin position="377"/>
        <end position="432"/>
    </location>
</feature>
<keyword evidence="4" id="KW-0808">Transferase</keyword>
<feature type="domain" description="PAC" evidence="9">
    <location>
        <begin position="506"/>
        <end position="558"/>
    </location>
</feature>
<dbReference type="InterPro" id="IPR013656">
    <property type="entry name" value="PAS_4"/>
</dbReference>
<dbReference type="InterPro" id="IPR036097">
    <property type="entry name" value="HisK_dim/P_sf"/>
</dbReference>
<dbReference type="SUPFAM" id="SSF47384">
    <property type="entry name" value="Homodimeric domain of signal transducing histidine kinase"/>
    <property type="match status" value="1"/>
</dbReference>
<dbReference type="SUPFAM" id="SSF55874">
    <property type="entry name" value="ATPase domain of HSP90 chaperone/DNA topoisomerase II/histidine kinase"/>
    <property type="match status" value="1"/>
</dbReference>
<keyword evidence="11" id="KW-1185">Reference proteome</keyword>
<dbReference type="SMART" id="SM00091">
    <property type="entry name" value="PAS"/>
    <property type="match status" value="4"/>
</dbReference>
<dbReference type="OrthoDB" id="9766459at2"/>
<dbReference type="Gene3D" id="1.10.287.130">
    <property type="match status" value="1"/>
</dbReference>
<evidence type="ECO:0000256" key="1">
    <source>
        <dbReference type="ARBA" id="ARBA00000085"/>
    </source>
</evidence>
<dbReference type="Pfam" id="PF08447">
    <property type="entry name" value="PAS_3"/>
    <property type="match status" value="3"/>
</dbReference>
<dbReference type="CDD" id="cd00082">
    <property type="entry name" value="HisKA"/>
    <property type="match status" value="1"/>
</dbReference>
<evidence type="ECO:0000256" key="4">
    <source>
        <dbReference type="ARBA" id="ARBA00022679"/>
    </source>
</evidence>
<proteinExistence type="predicted"/>
<dbReference type="Pfam" id="PF00512">
    <property type="entry name" value="HisKA"/>
    <property type="match status" value="1"/>
</dbReference>
<comment type="caution">
    <text evidence="10">The sequence shown here is derived from an EMBL/GenBank/DDBJ whole genome shotgun (WGS) entry which is preliminary data.</text>
</comment>